<protein>
    <submittedName>
        <fullName evidence="1">Uncharacterized protein</fullName>
    </submittedName>
</protein>
<keyword evidence="2" id="KW-1185">Reference proteome</keyword>
<name>A0AAV0Q9A4_9ROSI</name>
<accession>A0AAV0Q9A4</accession>
<feature type="non-terminal residue" evidence="1">
    <location>
        <position position="43"/>
    </location>
</feature>
<evidence type="ECO:0000313" key="1">
    <source>
        <dbReference type="EMBL" id="CAI0541381.1"/>
    </source>
</evidence>
<proteinExistence type="predicted"/>
<gene>
    <name evidence="1" type="ORF">LITE_LOCUS42076</name>
</gene>
<dbReference type="Proteomes" id="UP001154282">
    <property type="component" value="Unassembled WGS sequence"/>
</dbReference>
<sequence length="43" mass="5174">MVTRRLVLYVTNVMENCICPVPVVRKRLYSTKNQREEQIHIRS</sequence>
<dbReference type="AlphaFoldDB" id="A0AAV0Q9A4"/>
<dbReference type="EMBL" id="CAMGYJ010000009">
    <property type="protein sequence ID" value="CAI0541381.1"/>
    <property type="molecule type" value="Genomic_DNA"/>
</dbReference>
<comment type="caution">
    <text evidence="1">The sequence shown here is derived from an EMBL/GenBank/DDBJ whole genome shotgun (WGS) entry which is preliminary data.</text>
</comment>
<reference evidence="1" key="1">
    <citation type="submission" date="2022-08" db="EMBL/GenBank/DDBJ databases">
        <authorList>
            <person name="Gutierrez-Valencia J."/>
        </authorList>
    </citation>
    <scope>NUCLEOTIDE SEQUENCE</scope>
</reference>
<evidence type="ECO:0000313" key="2">
    <source>
        <dbReference type="Proteomes" id="UP001154282"/>
    </source>
</evidence>
<organism evidence="1 2">
    <name type="scientific">Linum tenue</name>
    <dbReference type="NCBI Taxonomy" id="586396"/>
    <lineage>
        <taxon>Eukaryota</taxon>
        <taxon>Viridiplantae</taxon>
        <taxon>Streptophyta</taxon>
        <taxon>Embryophyta</taxon>
        <taxon>Tracheophyta</taxon>
        <taxon>Spermatophyta</taxon>
        <taxon>Magnoliopsida</taxon>
        <taxon>eudicotyledons</taxon>
        <taxon>Gunneridae</taxon>
        <taxon>Pentapetalae</taxon>
        <taxon>rosids</taxon>
        <taxon>fabids</taxon>
        <taxon>Malpighiales</taxon>
        <taxon>Linaceae</taxon>
        <taxon>Linum</taxon>
    </lineage>
</organism>